<proteinExistence type="predicted"/>
<feature type="compositionally biased region" description="Low complexity" evidence="1">
    <location>
        <begin position="395"/>
        <end position="408"/>
    </location>
</feature>
<name>A0A7S0Z4G8_9CRYP</name>
<dbReference type="Gene3D" id="2.40.50.40">
    <property type="match status" value="1"/>
</dbReference>
<feature type="compositionally biased region" description="Gly residues" evidence="1">
    <location>
        <begin position="261"/>
        <end position="272"/>
    </location>
</feature>
<dbReference type="Gene3D" id="3.30.420.10">
    <property type="entry name" value="Ribonuclease H-like superfamily/Ribonuclease H"/>
    <property type="match status" value="1"/>
</dbReference>
<evidence type="ECO:0000256" key="1">
    <source>
        <dbReference type="SAM" id="MobiDB-lite"/>
    </source>
</evidence>
<dbReference type="InterPro" id="IPR023780">
    <property type="entry name" value="Chromo_domain"/>
</dbReference>
<dbReference type="InterPro" id="IPR016197">
    <property type="entry name" value="Chromo-like_dom_sf"/>
</dbReference>
<dbReference type="PROSITE" id="PS50013">
    <property type="entry name" value="CHROMO_2"/>
    <property type="match status" value="1"/>
</dbReference>
<accession>A0A7S0Z4G8</accession>
<dbReference type="AlphaFoldDB" id="A0A7S0Z4G8"/>
<dbReference type="GO" id="GO:0003676">
    <property type="term" value="F:nucleic acid binding"/>
    <property type="evidence" value="ECO:0007669"/>
    <property type="project" value="InterPro"/>
</dbReference>
<dbReference type="InterPro" id="IPR036397">
    <property type="entry name" value="RNaseH_sf"/>
</dbReference>
<evidence type="ECO:0000259" key="2">
    <source>
        <dbReference type="PROSITE" id="PS50013"/>
    </source>
</evidence>
<feature type="compositionally biased region" description="Basic residues" evidence="1">
    <location>
        <begin position="409"/>
        <end position="419"/>
    </location>
</feature>
<dbReference type="Pfam" id="PF00385">
    <property type="entry name" value="Chromo"/>
    <property type="match status" value="1"/>
</dbReference>
<feature type="region of interest" description="Disordered" evidence="1">
    <location>
        <begin position="378"/>
        <end position="507"/>
    </location>
</feature>
<dbReference type="Pfam" id="PF24626">
    <property type="entry name" value="SH3_Tf2-1"/>
    <property type="match status" value="1"/>
</dbReference>
<dbReference type="SUPFAM" id="SSF54160">
    <property type="entry name" value="Chromo domain-like"/>
    <property type="match status" value="1"/>
</dbReference>
<dbReference type="InterPro" id="IPR056924">
    <property type="entry name" value="SH3_Tf2-1"/>
</dbReference>
<feature type="domain" description="Chromo" evidence="2">
    <location>
        <begin position="196"/>
        <end position="230"/>
    </location>
</feature>
<sequence length="562" mass="60933">MPSSEEVLRCYSNALGTDWVTFLPSAEFAMNASYCPSISMTPFFANYGFEPLVPWAVKPPSQELPDVTAYLGMLSMTHVLCRDALRRARDRSTKYLSNRRRPVAYKKGDWVLVATKHLDYRSLDPPNRKLSSLYIGPFQVTQATSNTVTLDLPQALQHARLHPCFNVSRVRPYYTRVTTPSRPAPDALRVDGDRQYVVDRLVARRTAAGDPQLVEYLCVWQGYGLEEATWVARPGIDQVLCAAFDNLHPSDGALASDRPDVGGGPSESGVGGAPSQAKRRGRPRKQPAAPQAGNDDGRDPALVPAGADWLLPDGTRALDLVGRAVRYFWRSNKTYYHGTVGKVTSTAGTGKLVFHVHFPADDSWMQFSYAQLATILQSDGPADGTPGGVPPPGAPAQDGAPSSAGAASPRRRPGRPRKHPIPDPREASIPLPARDWVGPRSRRNPTSRRVAVVPAGVLRPPTWAPRRQPTRRLQPPPVPDSGKQPAVGADAPSERPRHSTRLAGGSDPAAVRVSQALAYYLHEAACDGIDAIVANNVWAAGVSGPCTWAEMVEARSHADDDV</sequence>
<dbReference type="InterPro" id="IPR000953">
    <property type="entry name" value="Chromo/chromo_shadow_dom"/>
</dbReference>
<organism evidence="3">
    <name type="scientific">Hemiselmis tepida</name>
    <dbReference type="NCBI Taxonomy" id="464990"/>
    <lineage>
        <taxon>Eukaryota</taxon>
        <taxon>Cryptophyceae</taxon>
        <taxon>Cryptomonadales</taxon>
        <taxon>Hemiselmidaceae</taxon>
        <taxon>Hemiselmis</taxon>
    </lineage>
</organism>
<protein>
    <recommendedName>
        <fullName evidence="2">Chromo domain-containing protein</fullName>
    </recommendedName>
</protein>
<feature type="region of interest" description="Disordered" evidence="1">
    <location>
        <begin position="252"/>
        <end position="305"/>
    </location>
</feature>
<dbReference type="EMBL" id="HBFN01036974">
    <property type="protein sequence ID" value="CAD8807797.1"/>
    <property type="molecule type" value="Transcribed_RNA"/>
</dbReference>
<evidence type="ECO:0000313" key="3">
    <source>
        <dbReference type="EMBL" id="CAD8807797.1"/>
    </source>
</evidence>
<gene>
    <name evidence="3" type="ORF">HTEP1355_LOCUS21477</name>
</gene>
<dbReference type="CDD" id="cd00024">
    <property type="entry name" value="CD_CSD"/>
    <property type="match status" value="1"/>
</dbReference>
<reference evidence="3" key="1">
    <citation type="submission" date="2021-01" db="EMBL/GenBank/DDBJ databases">
        <authorList>
            <person name="Corre E."/>
            <person name="Pelletier E."/>
            <person name="Niang G."/>
            <person name="Scheremetjew M."/>
            <person name="Finn R."/>
            <person name="Kale V."/>
            <person name="Holt S."/>
            <person name="Cochrane G."/>
            <person name="Meng A."/>
            <person name="Brown T."/>
            <person name="Cohen L."/>
        </authorList>
    </citation>
    <scope>NUCLEOTIDE SEQUENCE</scope>
    <source>
        <strain evidence="3">CCMP443</strain>
    </source>
</reference>